<evidence type="ECO:0000256" key="1">
    <source>
        <dbReference type="SAM" id="SignalP"/>
    </source>
</evidence>
<evidence type="ECO:0000313" key="3">
    <source>
        <dbReference type="Proteomes" id="UP000249417"/>
    </source>
</evidence>
<dbReference type="EMBL" id="QFQB01000136">
    <property type="protein sequence ID" value="PZQ43707.1"/>
    <property type="molecule type" value="Genomic_DNA"/>
</dbReference>
<accession>A0A2W5PGM9</accession>
<proteinExistence type="predicted"/>
<feature type="chain" id="PRO_5016028106" evidence="1">
    <location>
        <begin position="24"/>
        <end position="206"/>
    </location>
</feature>
<feature type="signal peptide" evidence="1">
    <location>
        <begin position="1"/>
        <end position="23"/>
    </location>
</feature>
<reference evidence="2 3" key="1">
    <citation type="submission" date="2017-08" db="EMBL/GenBank/DDBJ databases">
        <title>Infants hospitalized years apart are colonized by the same room-sourced microbial strains.</title>
        <authorList>
            <person name="Brooks B."/>
            <person name="Olm M.R."/>
            <person name="Firek B.A."/>
            <person name="Baker R."/>
            <person name="Thomas B.C."/>
            <person name="Morowitz M.J."/>
            <person name="Banfield J.F."/>
        </authorList>
    </citation>
    <scope>NUCLEOTIDE SEQUENCE [LARGE SCALE GENOMIC DNA]</scope>
    <source>
        <strain evidence="2">S2_005_002_R2_29</strain>
    </source>
</reference>
<evidence type="ECO:0000313" key="2">
    <source>
        <dbReference type="EMBL" id="PZQ43707.1"/>
    </source>
</evidence>
<organism evidence="2 3">
    <name type="scientific">Micavibrio aeruginosavorus</name>
    <dbReference type="NCBI Taxonomy" id="349221"/>
    <lineage>
        <taxon>Bacteria</taxon>
        <taxon>Pseudomonadati</taxon>
        <taxon>Bdellovibrionota</taxon>
        <taxon>Bdellovibrionia</taxon>
        <taxon>Bdellovibrionales</taxon>
        <taxon>Pseudobdellovibrionaceae</taxon>
        <taxon>Micavibrio</taxon>
    </lineage>
</organism>
<comment type="caution">
    <text evidence="2">The sequence shown here is derived from an EMBL/GenBank/DDBJ whole genome shotgun (WGS) entry which is preliminary data.</text>
</comment>
<dbReference type="AlphaFoldDB" id="A0A2W5PGM9"/>
<gene>
    <name evidence="2" type="ORF">DI551_11615</name>
</gene>
<keyword evidence="1" id="KW-0732">Signal</keyword>
<dbReference type="Proteomes" id="UP000249417">
    <property type="component" value="Unassembled WGS sequence"/>
</dbReference>
<protein>
    <submittedName>
        <fullName evidence="2">Uncharacterized protein</fullName>
    </submittedName>
</protein>
<sequence>MKRVILSSVCTIALTAGSYTVLAQNAPPASPQPNQAAVVAPAVPASPSVKASDGQIIAAVPSQNAPQVPMTPIEKEISDQLSFQSPNVNVNMIPSLFFTVWEHDLVLDARRGLTTRDPVTEDGLAASGPRDITLGGIVYVGKKDWTIWLNDMRVSPTAIPDEVMDLKVFKDYIELEWFDASTNQIFPIRLRSHQRFNLDTRLFLPG</sequence>
<name>A0A2W5PGM9_9BACT</name>